<evidence type="ECO:0000313" key="1">
    <source>
        <dbReference type="EMBL" id="MDR6713830.1"/>
    </source>
</evidence>
<gene>
    <name evidence="1" type="ORF">J2W83_003445</name>
</gene>
<organism evidence="1 2">
    <name type="scientific">Pseudomonas hunanensis</name>
    <dbReference type="NCBI Taxonomy" id="1247546"/>
    <lineage>
        <taxon>Bacteria</taxon>
        <taxon>Pseudomonadati</taxon>
        <taxon>Pseudomonadota</taxon>
        <taxon>Gammaproteobacteria</taxon>
        <taxon>Pseudomonadales</taxon>
        <taxon>Pseudomonadaceae</taxon>
        <taxon>Pseudomonas</taxon>
    </lineage>
</organism>
<evidence type="ECO:0000313" key="2">
    <source>
        <dbReference type="Proteomes" id="UP001259587"/>
    </source>
</evidence>
<accession>A0ACC6K600</accession>
<name>A0ACC6K600_9PSED</name>
<protein>
    <submittedName>
        <fullName evidence="1">Type II secretion system protein M (XcpZ-type)</fullName>
    </submittedName>
</protein>
<proteinExistence type="predicted"/>
<reference evidence="1" key="1">
    <citation type="submission" date="2023-07" db="EMBL/GenBank/DDBJ databases">
        <title>Sorghum-associated microbial communities from plants grown in Nebraska, USA.</title>
        <authorList>
            <person name="Schachtman D."/>
        </authorList>
    </citation>
    <scope>NUCLEOTIDE SEQUENCE</scope>
    <source>
        <strain evidence="1">BE56</strain>
    </source>
</reference>
<keyword evidence="2" id="KW-1185">Reference proteome</keyword>
<comment type="caution">
    <text evidence="1">The sequence shown here is derived from an EMBL/GenBank/DDBJ whole genome shotgun (WGS) entry which is preliminary data.</text>
</comment>
<sequence>MNRASLQRYRLPLAWAVVVVLGLSLLVREGLAYWQEAKQWRALAESAASLHDGPVLALERLRQSAQARQIVLADVEALDDTWQLRGQVADEKRLEQWLLALQADGVEPLQWALEQDGDGLRFALQVRP</sequence>
<dbReference type="Proteomes" id="UP001259587">
    <property type="component" value="Unassembled WGS sequence"/>
</dbReference>
<dbReference type="EMBL" id="JAVDTH010000021">
    <property type="protein sequence ID" value="MDR6713830.1"/>
    <property type="molecule type" value="Genomic_DNA"/>
</dbReference>